<evidence type="ECO:0000256" key="7">
    <source>
        <dbReference type="ARBA" id="ARBA00023136"/>
    </source>
</evidence>
<dbReference type="EC" id="2.7.8.-" evidence="12"/>
<dbReference type="RefSeq" id="WP_246435012.1">
    <property type="nucleotide sequence ID" value="NZ_BAABEW010000024.1"/>
</dbReference>
<proteinExistence type="predicted"/>
<evidence type="ECO:0000256" key="4">
    <source>
        <dbReference type="ARBA" id="ARBA00022679"/>
    </source>
</evidence>
<dbReference type="InterPro" id="IPR017850">
    <property type="entry name" value="Alkaline_phosphatase_core_sf"/>
</dbReference>
<dbReference type="NCBIfam" id="NF028537">
    <property type="entry name" value="P_eth_NH2_trans"/>
    <property type="match status" value="1"/>
</dbReference>
<dbReference type="Pfam" id="PF08019">
    <property type="entry name" value="EptA_B_N"/>
    <property type="match status" value="1"/>
</dbReference>
<dbReference type="CDD" id="cd16017">
    <property type="entry name" value="LptA"/>
    <property type="match status" value="1"/>
</dbReference>
<feature type="transmembrane region" description="Helical" evidence="9">
    <location>
        <begin position="98"/>
        <end position="120"/>
    </location>
</feature>
<reference evidence="12 13" key="1">
    <citation type="submission" date="2020-08" db="EMBL/GenBank/DDBJ databases">
        <title>Genomic Encyclopedia of Type Strains, Phase IV (KMG-IV): sequencing the most valuable type-strain genomes for metagenomic binning, comparative biology and taxonomic classification.</title>
        <authorList>
            <person name="Goeker M."/>
        </authorList>
    </citation>
    <scope>NUCLEOTIDE SEQUENCE [LARGE SCALE GENOMIC DNA]</scope>
    <source>
        <strain evidence="12 13">DSM 29781</strain>
    </source>
</reference>
<keyword evidence="3" id="KW-0997">Cell inner membrane</keyword>
<name>A0A7W8HJL5_9BURK</name>
<evidence type="ECO:0000259" key="11">
    <source>
        <dbReference type="Pfam" id="PF08019"/>
    </source>
</evidence>
<evidence type="ECO:0000256" key="8">
    <source>
        <dbReference type="SAM" id="MobiDB-lite"/>
    </source>
</evidence>
<dbReference type="AlphaFoldDB" id="A0A7W8HJL5"/>
<dbReference type="PANTHER" id="PTHR30443">
    <property type="entry name" value="INNER MEMBRANE PROTEIN"/>
    <property type="match status" value="1"/>
</dbReference>
<dbReference type="Gene3D" id="3.40.720.10">
    <property type="entry name" value="Alkaline Phosphatase, subunit A"/>
    <property type="match status" value="1"/>
</dbReference>
<feature type="region of interest" description="Disordered" evidence="8">
    <location>
        <begin position="1"/>
        <end position="21"/>
    </location>
</feature>
<evidence type="ECO:0000256" key="5">
    <source>
        <dbReference type="ARBA" id="ARBA00022692"/>
    </source>
</evidence>
<dbReference type="SUPFAM" id="SSF53649">
    <property type="entry name" value="Alkaline phosphatase-like"/>
    <property type="match status" value="1"/>
</dbReference>
<dbReference type="EMBL" id="JACHGB010000006">
    <property type="protein sequence ID" value="MBB5273272.1"/>
    <property type="molecule type" value="Genomic_DNA"/>
</dbReference>
<keyword evidence="5 9" id="KW-0812">Transmembrane</keyword>
<sequence>MNEHMVGTPENARGQRRDSGDAAQRFEIPVTAEQLIVGAALFWTLSANRSFLGAALSGQTPPGGSAGAGLVAAFFVIALCAHVLLLGLLSSRHTAKPLIAILTVAAAAATHFMSTFGVVIDPTMLRNVLFTDPAEARELISAGLLLHLALYAGLPLLLLSRVRLVRRGALRSAAHRAGLLALAVLLLAGATLAEFQPLASRMRNDRALRYRITPANLAWSLASVAGSEARGAARPREPIGLDAAQGASWRGRDKPLVLVLVVGETARAANWGLSGHARQTTPELARLPVVNFPEVVACGTNTEVSLPCMFAPIGRRDYDEDRIRGQESLLHVLARAGASVHWRDNQSGCKGNCEGLPNDRVETSGFACEGDRCPDEGLVHDLDTRLRAAKGTQVWVLHMLGNHGPSYFRRHPPEFARFLPECRSDDLASCSREEIVNAYDNALLYTDHVLSTAIARLQASADKVDSAMLYVSDHGESLGEHGLYLHGAPYPIAPDVQTRVPMVFWASGGFERGAGLEPGCLQPALRSAAARPLSHDHLFHTVLGLLDVRTSLREPTLDLVEGCRGGGAPLARAASPKP</sequence>
<dbReference type="Proteomes" id="UP000532440">
    <property type="component" value="Unassembled WGS sequence"/>
</dbReference>
<keyword evidence="4 12" id="KW-0808">Transferase</keyword>
<keyword evidence="7 9" id="KW-0472">Membrane</keyword>
<feature type="transmembrane region" description="Helical" evidence="9">
    <location>
        <begin position="65"/>
        <end position="86"/>
    </location>
</feature>
<dbReference type="InterPro" id="IPR012549">
    <property type="entry name" value="EptA-like_N"/>
</dbReference>
<keyword evidence="2" id="KW-1003">Cell membrane</keyword>
<dbReference type="PANTHER" id="PTHR30443:SF0">
    <property type="entry name" value="PHOSPHOETHANOLAMINE TRANSFERASE EPTA"/>
    <property type="match status" value="1"/>
</dbReference>
<evidence type="ECO:0000256" key="6">
    <source>
        <dbReference type="ARBA" id="ARBA00022989"/>
    </source>
</evidence>
<dbReference type="Pfam" id="PF00884">
    <property type="entry name" value="Sulfatase"/>
    <property type="match status" value="1"/>
</dbReference>
<comment type="caution">
    <text evidence="12">The sequence shown here is derived from an EMBL/GenBank/DDBJ whole genome shotgun (WGS) entry which is preliminary data.</text>
</comment>
<evidence type="ECO:0000313" key="12">
    <source>
        <dbReference type="EMBL" id="MBB5273272.1"/>
    </source>
</evidence>
<feature type="domain" description="Phosphoethanolamine transferase N-terminal" evidence="11">
    <location>
        <begin position="79"/>
        <end position="225"/>
    </location>
</feature>
<feature type="transmembrane region" description="Helical" evidence="9">
    <location>
        <begin position="179"/>
        <end position="199"/>
    </location>
</feature>
<dbReference type="GO" id="GO:0009244">
    <property type="term" value="P:lipopolysaccharide core region biosynthetic process"/>
    <property type="evidence" value="ECO:0007669"/>
    <property type="project" value="TreeGrafter"/>
</dbReference>
<dbReference type="InterPro" id="IPR058130">
    <property type="entry name" value="PEA_transf_C"/>
</dbReference>
<feature type="transmembrane region" description="Helical" evidence="9">
    <location>
        <begin position="140"/>
        <end position="159"/>
    </location>
</feature>
<keyword evidence="13" id="KW-1185">Reference proteome</keyword>
<keyword evidence="6 9" id="KW-1133">Transmembrane helix</keyword>
<evidence type="ECO:0000256" key="3">
    <source>
        <dbReference type="ARBA" id="ARBA00022519"/>
    </source>
</evidence>
<comment type="subcellular location">
    <subcellularLocation>
        <location evidence="1">Cell inner membrane</location>
        <topology evidence="1">Multi-pass membrane protein</topology>
    </subcellularLocation>
</comment>
<feature type="domain" description="Sulfatase N-terminal" evidence="10">
    <location>
        <begin position="258"/>
        <end position="548"/>
    </location>
</feature>
<evidence type="ECO:0000256" key="9">
    <source>
        <dbReference type="SAM" id="Phobius"/>
    </source>
</evidence>
<accession>A0A7W8HJL5</accession>
<evidence type="ECO:0000259" key="10">
    <source>
        <dbReference type="Pfam" id="PF00884"/>
    </source>
</evidence>
<protein>
    <submittedName>
        <fullName evidence="12">Lipid A ethanolaminephosphotransferase</fullName>
        <ecNumber evidence="12">2.7.8.-</ecNumber>
    </submittedName>
</protein>
<dbReference type="InterPro" id="IPR000917">
    <property type="entry name" value="Sulfatase_N"/>
</dbReference>
<evidence type="ECO:0000256" key="1">
    <source>
        <dbReference type="ARBA" id="ARBA00004429"/>
    </source>
</evidence>
<evidence type="ECO:0000313" key="13">
    <source>
        <dbReference type="Proteomes" id="UP000532440"/>
    </source>
</evidence>
<dbReference type="GO" id="GO:0005886">
    <property type="term" value="C:plasma membrane"/>
    <property type="evidence" value="ECO:0007669"/>
    <property type="project" value="UniProtKB-SubCell"/>
</dbReference>
<dbReference type="InterPro" id="IPR040423">
    <property type="entry name" value="PEA_transferase"/>
</dbReference>
<organism evidence="12 13">
    <name type="scientific">Quisquiliibacterium transsilvanicum</name>
    <dbReference type="NCBI Taxonomy" id="1549638"/>
    <lineage>
        <taxon>Bacteria</taxon>
        <taxon>Pseudomonadati</taxon>
        <taxon>Pseudomonadota</taxon>
        <taxon>Betaproteobacteria</taxon>
        <taxon>Burkholderiales</taxon>
        <taxon>Burkholderiaceae</taxon>
        <taxon>Quisquiliibacterium</taxon>
    </lineage>
</organism>
<evidence type="ECO:0000256" key="2">
    <source>
        <dbReference type="ARBA" id="ARBA00022475"/>
    </source>
</evidence>
<gene>
    <name evidence="12" type="ORF">HNQ70_003300</name>
</gene>
<dbReference type="GO" id="GO:0016776">
    <property type="term" value="F:phosphotransferase activity, phosphate group as acceptor"/>
    <property type="evidence" value="ECO:0007669"/>
    <property type="project" value="TreeGrafter"/>
</dbReference>